<protein>
    <recommendedName>
        <fullName evidence="3">F-box domain-containing protein</fullName>
    </recommendedName>
</protein>
<reference evidence="1" key="2">
    <citation type="submission" date="2023-05" db="EMBL/GenBank/DDBJ databases">
        <authorList>
            <consortium name="Lawrence Berkeley National Laboratory"/>
            <person name="Steindorff A."/>
            <person name="Hensen N."/>
            <person name="Bonometti L."/>
            <person name="Westerberg I."/>
            <person name="Brannstrom I.O."/>
            <person name="Guillou S."/>
            <person name="Cros-Aarteil S."/>
            <person name="Calhoun S."/>
            <person name="Haridas S."/>
            <person name="Kuo A."/>
            <person name="Mondo S."/>
            <person name="Pangilinan J."/>
            <person name="Riley R."/>
            <person name="Labutti K."/>
            <person name="Andreopoulos B."/>
            <person name="Lipzen A."/>
            <person name="Chen C."/>
            <person name="Yanf M."/>
            <person name="Daum C."/>
            <person name="Ng V."/>
            <person name="Clum A."/>
            <person name="Ohm R."/>
            <person name="Martin F."/>
            <person name="Silar P."/>
            <person name="Natvig D."/>
            <person name="Lalanne C."/>
            <person name="Gautier V."/>
            <person name="Ament-Velasquez S.L."/>
            <person name="Kruys A."/>
            <person name="Hutchinson M.I."/>
            <person name="Powell A.J."/>
            <person name="Barry K."/>
            <person name="Miller A.N."/>
            <person name="Grigoriev I.V."/>
            <person name="Debuchy R."/>
            <person name="Gladieux P."/>
            <person name="Thoren M.H."/>
            <person name="Johannesson H."/>
        </authorList>
    </citation>
    <scope>NUCLEOTIDE SEQUENCE</scope>
    <source>
        <strain evidence="1">PSN309</strain>
    </source>
</reference>
<evidence type="ECO:0000313" key="2">
    <source>
        <dbReference type="Proteomes" id="UP001302126"/>
    </source>
</evidence>
<name>A0AAN7AFY1_9PEZI</name>
<dbReference type="AlphaFoldDB" id="A0AAN7AFY1"/>
<keyword evidence="2" id="KW-1185">Reference proteome</keyword>
<sequence>MDRLPFEITSQIIGYLQNFQYAIEASVFTRIDIKSSELEQFAAVFSSRRRRSIPRHLTFRIQLPTYSDEVREDFERHQDRLLNNRVATDWTLRLFTELSLWDADSGVALTLQITAESPADDDYWPKPFGHH</sequence>
<dbReference type="Proteomes" id="UP001302126">
    <property type="component" value="Unassembled WGS sequence"/>
</dbReference>
<proteinExistence type="predicted"/>
<evidence type="ECO:0000313" key="1">
    <source>
        <dbReference type="EMBL" id="KAK4184432.1"/>
    </source>
</evidence>
<organism evidence="1 2">
    <name type="scientific">Podospora australis</name>
    <dbReference type="NCBI Taxonomy" id="1536484"/>
    <lineage>
        <taxon>Eukaryota</taxon>
        <taxon>Fungi</taxon>
        <taxon>Dikarya</taxon>
        <taxon>Ascomycota</taxon>
        <taxon>Pezizomycotina</taxon>
        <taxon>Sordariomycetes</taxon>
        <taxon>Sordariomycetidae</taxon>
        <taxon>Sordariales</taxon>
        <taxon>Podosporaceae</taxon>
        <taxon>Podospora</taxon>
    </lineage>
</organism>
<reference evidence="1" key="1">
    <citation type="journal article" date="2023" name="Mol. Phylogenet. Evol.">
        <title>Genome-scale phylogeny and comparative genomics of the fungal order Sordariales.</title>
        <authorList>
            <person name="Hensen N."/>
            <person name="Bonometti L."/>
            <person name="Westerberg I."/>
            <person name="Brannstrom I.O."/>
            <person name="Guillou S."/>
            <person name="Cros-Aarteil S."/>
            <person name="Calhoun S."/>
            <person name="Haridas S."/>
            <person name="Kuo A."/>
            <person name="Mondo S."/>
            <person name="Pangilinan J."/>
            <person name="Riley R."/>
            <person name="LaButti K."/>
            <person name="Andreopoulos B."/>
            <person name="Lipzen A."/>
            <person name="Chen C."/>
            <person name="Yan M."/>
            <person name="Daum C."/>
            <person name="Ng V."/>
            <person name="Clum A."/>
            <person name="Steindorff A."/>
            <person name="Ohm R.A."/>
            <person name="Martin F."/>
            <person name="Silar P."/>
            <person name="Natvig D.O."/>
            <person name="Lalanne C."/>
            <person name="Gautier V."/>
            <person name="Ament-Velasquez S.L."/>
            <person name="Kruys A."/>
            <person name="Hutchinson M.I."/>
            <person name="Powell A.J."/>
            <person name="Barry K."/>
            <person name="Miller A.N."/>
            <person name="Grigoriev I.V."/>
            <person name="Debuchy R."/>
            <person name="Gladieux P."/>
            <person name="Hiltunen Thoren M."/>
            <person name="Johannesson H."/>
        </authorList>
    </citation>
    <scope>NUCLEOTIDE SEQUENCE</scope>
    <source>
        <strain evidence="1">PSN309</strain>
    </source>
</reference>
<comment type="caution">
    <text evidence="1">The sequence shown here is derived from an EMBL/GenBank/DDBJ whole genome shotgun (WGS) entry which is preliminary data.</text>
</comment>
<accession>A0AAN7AFY1</accession>
<dbReference type="EMBL" id="MU864489">
    <property type="protein sequence ID" value="KAK4184432.1"/>
    <property type="molecule type" value="Genomic_DNA"/>
</dbReference>
<gene>
    <name evidence="1" type="ORF">QBC35DRAFT_455285</name>
</gene>
<evidence type="ECO:0008006" key="3">
    <source>
        <dbReference type="Google" id="ProtNLM"/>
    </source>
</evidence>